<dbReference type="GO" id="GO:0030288">
    <property type="term" value="C:outer membrane-bounded periplasmic space"/>
    <property type="evidence" value="ECO:0007669"/>
    <property type="project" value="InterPro"/>
</dbReference>
<dbReference type="Pfam" id="PF02119">
    <property type="entry name" value="FlgI"/>
    <property type="match status" value="1"/>
</dbReference>
<comment type="subcellular location">
    <subcellularLocation>
        <location evidence="2">Bacterial flagellum basal body</location>
    </subcellularLocation>
</comment>
<protein>
    <submittedName>
        <fullName evidence="5">Flagellar P-ring protein</fullName>
    </submittedName>
</protein>
<evidence type="ECO:0000256" key="1">
    <source>
        <dbReference type="ARBA" id="ARBA00002591"/>
    </source>
</evidence>
<evidence type="ECO:0000256" key="2">
    <source>
        <dbReference type="ARBA" id="ARBA00004117"/>
    </source>
</evidence>
<dbReference type="PANTHER" id="PTHR30381">
    <property type="entry name" value="FLAGELLAR P-RING PERIPLASMIC PROTEIN FLGI"/>
    <property type="match status" value="1"/>
</dbReference>
<sequence>MLKKIRKITALAVTLIMVCASMAPAWAASAAMSTRIKDVAKVQGVRANQLVGYGLVVGLAGTGDSTRNIPTMQSIANMLNDFGVTVTADQLKSKNVAAVMVTAQLPPFVKSGDNIDITVSSMGDAKSIAGGTLMQTPLKAGNGQIYAVAQGPVSTGGFSAGKGSNSRQKNFPTVGTTPNGAIVERDVAVELSNNGTINLALAQPDFTTASRISEVINSQFGLIATALDPGTVEVKVPQEYRGELVSFVAAVEELPVIPDNVAKVVINERTGTIVMGSNVTIDEVAVAQGGLSVKISKQYNVSQPPAFSRGSTVITPETTVDVTEEDVNVMLLPATSNVGDVVNALNSIGATARDIIAVLQAMKAAGALHADLQLI</sequence>
<comment type="caution">
    <text evidence="5">The sequence shown here is derived from an EMBL/GenBank/DDBJ whole genome shotgun (WGS) entry which is preliminary data.</text>
</comment>
<comment type="function">
    <text evidence="1">Assembles around the rod to form the L-ring and probably protects the motor/basal body from shearing forces during rotation.</text>
</comment>
<gene>
    <name evidence="5" type="primary">flgI_3</name>
    <name evidence="5" type="ORF">SDC9_14688</name>
</gene>
<keyword evidence="5" id="KW-0282">Flagellum</keyword>
<dbReference type="EMBL" id="VSSQ01000044">
    <property type="protein sequence ID" value="MPL68955.1"/>
    <property type="molecule type" value="Genomic_DNA"/>
</dbReference>
<reference evidence="5" key="1">
    <citation type="submission" date="2019-08" db="EMBL/GenBank/DDBJ databases">
        <authorList>
            <person name="Kucharzyk K."/>
            <person name="Murdoch R.W."/>
            <person name="Higgins S."/>
            <person name="Loffler F."/>
        </authorList>
    </citation>
    <scope>NUCLEOTIDE SEQUENCE</scope>
</reference>
<name>A0A644TPN7_9ZZZZ</name>
<feature type="region of interest" description="Disordered" evidence="4">
    <location>
        <begin position="158"/>
        <end position="177"/>
    </location>
</feature>
<dbReference type="GO" id="GO:0071973">
    <property type="term" value="P:bacterial-type flagellum-dependent cell motility"/>
    <property type="evidence" value="ECO:0007669"/>
    <property type="project" value="InterPro"/>
</dbReference>
<dbReference type="NCBIfam" id="NF003676">
    <property type="entry name" value="PRK05303.1"/>
    <property type="match status" value="1"/>
</dbReference>
<proteinExistence type="inferred from homology"/>
<dbReference type="InterPro" id="IPR001782">
    <property type="entry name" value="Flag_FlgI"/>
</dbReference>
<organism evidence="5">
    <name type="scientific">bioreactor metagenome</name>
    <dbReference type="NCBI Taxonomy" id="1076179"/>
    <lineage>
        <taxon>unclassified sequences</taxon>
        <taxon>metagenomes</taxon>
        <taxon>ecological metagenomes</taxon>
    </lineage>
</organism>
<evidence type="ECO:0000256" key="4">
    <source>
        <dbReference type="SAM" id="MobiDB-lite"/>
    </source>
</evidence>
<dbReference type="AlphaFoldDB" id="A0A644TPN7"/>
<dbReference type="HAMAP" id="MF_00416">
    <property type="entry name" value="FlgI"/>
    <property type="match status" value="1"/>
</dbReference>
<dbReference type="PANTHER" id="PTHR30381:SF0">
    <property type="entry name" value="FLAGELLAR P-RING PROTEIN"/>
    <property type="match status" value="1"/>
</dbReference>
<accession>A0A644TPN7</accession>
<dbReference type="GO" id="GO:0009428">
    <property type="term" value="C:bacterial-type flagellum basal body, distal rod, P ring"/>
    <property type="evidence" value="ECO:0007669"/>
    <property type="project" value="InterPro"/>
</dbReference>
<keyword evidence="3" id="KW-0732">Signal</keyword>
<evidence type="ECO:0000256" key="3">
    <source>
        <dbReference type="ARBA" id="ARBA00022729"/>
    </source>
</evidence>
<dbReference type="GO" id="GO:0005198">
    <property type="term" value="F:structural molecule activity"/>
    <property type="evidence" value="ECO:0007669"/>
    <property type="project" value="InterPro"/>
</dbReference>
<dbReference type="PRINTS" id="PR01010">
    <property type="entry name" value="FLGPRINGFLGI"/>
</dbReference>
<evidence type="ECO:0000313" key="5">
    <source>
        <dbReference type="EMBL" id="MPL68955.1"/>
    </source>
</evidence>
<keyword evidence="5" id="KW-0966">Cell projection</keyword>
<keyword evidence="5" id="KW-0969">Cilium</keyword>